<sequence>MVTLPMLKRRPDVARHVRKLIVHPRRQGTFEFKFEDSATVSSAIRNLAASGNLEALTTFAWDDAELPYYDDMWFALRVRCPQLKFVKTSLGAYLPHSDAHVFDFSNLRGFSVALTRSFYEFRTDGFFGSDSHHPLSMKLWKMLIERCPDLEELAIDGSSPFPVDMHMILEGNWPRLQKLYLGDVVLDWGMGAHHAVKNPFIDFLERHPALQNIKFSRHNVLPQHLASLDSPDMKLTSFSGTLSQLASLPPIHYLTLTSVAFTESMHTRDVTAVTVGSVLQSMPNLRSLKISFHLHSIYDSGNLLRSLVTSCPYLTHLQLTCTQQPSFQLETFAKAIKGFTKLRTLDLAIVRYPGDDSLAMGAERIALTNPRLRAFSLTFLPFSHPFHQPLSFPLLLFNIRSSARGNFRLMCDEHGLPHCLRAYERRRVVWPWIFGHSTRTRQYTVDLRPSGFPGKAQGGMLGFMTLLTESSSAGEEMRMFLFCLLLLSLAIWGYAASKRITGEEEIILPLSVYQRVGLA</sequence>
<dbReference type="EMBL" id="KN880465">
    <property type="protein sequence ID" value="KIY70655.1"/>
    <property type="molecule type" value="Genomic_DNA"/>
</dbReference>
<evidence type="ECO:0000313" key="1">
    <source>
        <dbReference type="EMBL" id="KIY70655.1"/>
    </source>
</evidence>
<evidence type="ECO:0000313" key="2">
    <source>
        <dbReference type="Proteomes" id="UP000054007"/>
    </source>
</evidence>
<proteinExistence type="predicted"/>
<accession>A0A0D7BK97</accession>
<dbReference type="AlphaFoldDB" id="A0A0D7BK97"/>
<name>A0A0D7BK97_9AGAR</name>
<evidence type="ECO:0008006" key="3">
    <source>
        <dbReference type="Google" id="ProtNLM"/>
    </source>
</evidence>
<dbReference type="InterPro" id="IPR032675">
    <property type="entry name" value="LRR_dom_sf"/>
</dbReference>
<dbReference type="Gene3D" id="3.80.10.10">
    <property type="entry name" value="Ribonuclease Inhibitor"/>
    <property type="match status" value="1"/>
</dbReference>
<dbReference type="STRING" id="1314674.A0A0D7BK97"/>
<keyword evidence="2" id="KW-1185">Reference proteome</keyword>
<dbReference type="Proteomes" id="UP000054007">
    <property type="component" value="Unassembled WGS sequence"/>
</dbReference>
<organism evidence="1 2">
    <name type="scientific">Cylindrobasidium torrendii FP15055 ss-10</name>
    <dbReference type="NCBI Taxonomy" id="1314674"/>
    <lineage>
        <taxon>Eukaryota</taxon>
        <taxon>Fungi</taxon>
        <taxon>Dikarya</taxon>
        <taxon>Basidiomycota</taxon>
        <taxon>Agaricomycotina</taxon>
        <taxon>Agaricomycetes</taxon>
        <taxon>Agaricomycetidae</taxon>
        <taxon>Agaricales</taxon>
        <taxon>Marasmiineae</taxon>
        <taxon>Physalacriaceae</taxon>
        <taxon>Cylindrobasidium</taxon>
    </lineage>
</organism>
<dbReference type="OrthoDB" id="2870744at2759"/>
<reference evidence="1 2" key="1">
    <citation type="journal article" date="2015" name="Fungal Genet. Biol.">
        <title>Evolution of novel wood decay mechanisms in Agaricales revealed by the genome sequences of Fistulina hepatica and Cylindrobasidium torrendii.</title>
        <authorList>
            <person name="Floudas D."/>
            <person name="Held B.W."/>
            <person name="Riley R."/>
            <person name="Nagy L.G."/>
            <person name="Koehler G."/>
            <person name="Ransdell A.S."/>
            <person name="Younus H."/>
            <person name="Chow J."/>
            <person name="Chiniquy J."/>
            <person name="Lipzen A."/>
            <person name="Tritt A."/>
            <person name="Sun H."/>
            <person name="Haridas S."/>
            <person name="LaButti K."/>
            <person name="Ohm R.A."/>
            <person name="Kues U."/>
            <person name="Blanchette R.A."/>
            <person name="Grigoriev I.V."/>
            <person name="Minto R.E."/>
            <person name="Hibbett D.S."/>
        </authorList>
    </citation>
    <scope>NUCLEOTIDE SEQUENCE [LARGE SCALE GENOMIC DNA]</scope>
    <source>
        <strain evidence="1 2">FP15055 ss-10</strain>
    </source>
</reference>
<gene>
    <name evidence="1" type="ORF">CYLTODRAFT_419611</name>
</gene>
<protein>
    <recommendedName>
        <fullName evidence="3">F-box domain-containing protein</fullName>
    </recommendedName>
</protein>
<dbReference type="SUPFAM" id="SSF52047">
    <property type="entry name" value="RNI-like"/>
    <property type="match status" value="1"/>
</dbReference>